<dbReference type="InterPro" id="IPR018962">
    <property type="entry name" value="DUF1995"/>
</dbReference>
<gene>
    <name evidence="3" type="ORF">FisN_17Hh082</name>
</gene>
<feature type="signal peptide" evidence="1">
    <location>
        <begin position="1"/>
        <end position="23"/>
    </location>
</feature>
<proteinExistence type="predicted"/>
<dbReference type="InParanoid" id="A0A1Z5JGM2"/>
<feature type="chain" id="PRO_5011989475" description="DUF1995 domain-containing protein" evidence="1">
    <location>
        <begin position="24"/>
        <end position="322"/>
    </location>
</feature>
<protein>
    <recommendedName>
        <fullName evidence="2">DUF1995 domain-containing protein</fullName>
    </recommendedName>
</protein>
<dbReference type="InterPro" id="IPR053021">
    <property type="entry name" value="Chloroplast_ADK"/>
</dbReference>
<accession>A0A1Z5JGM2</accession>
<evidence type="ECO:0000313" key="4">
    <source>
        <dbReference type="Proteomes" id="UP000198406"/>
    </source>
</evidence>
<name>A0A1Z5JGM2_FISSO</name>
<dbReference type="EMBL" id="BDSP01000061">
    <property type="protein sequence ID" value="GAX13153.1"/>
    <property type="molecule type" value="Genomic_DNA"/>
</dbReference>
<dbReference type="Pfam" id="PF09353">
    <property type="entry name" value="DUF1995"/>
    <property type="match status" value="1"/>
</dbReference>
<evidence type="ECO:0000313" key="3">
    <source>
        <dbReference type="EMBL" id="GAX13153.1"/>
    </source>
</evidence>
<reference evidence="3 4" key="1">
    <citation type="journal article" date="2015" name="Plant Cell">
        <title>Oil accumulation by the oleaginous diatom Fistulifera solaris as revealed by the genome and transcriptome.</title>
        <authorList>
            <person name="Tanaka T."/>
            <person name="Maeda Y."/>
            <person name="Veluchamy A."/>
            <person name="Tanaka M."/>
            <person name="Abida H."/>
            <person name="Marechal E."/>
            <person name="Bowler C."/>
            <person name="Muto M."/>
            <person name="Sunaga Y."/>
            <person name="Tanaka M."/>
            <person name="Yoshino T."/>
            <person name="Taniguchi T."/>
            <person name="Fukuda Y."/>
            <person name="Nemoto M."/>
            <person name="Matsumoto M."/>
            <person name="Wong P.S."/>
            <person name="Aburatani S."/>
            <person name="Fujibuchi W."/>
        </authorList>
    </citation>
    <scope>NUCLEOTIDE SEQUENCE [LARGE SCALE GENOMIC DNA]</scope>
    <source>
        <strain evidence="3 4">JPCC DA0580</strain>
    </source>
</reference>
<comment type="caution">
    <text evidence="3">The sequence shown here is derived from an EMBL/GenBank/DDBJ whole genome shotgun (WGS) entry which is preliminary data.</text>
</comment>
<dbReference type="PROSITE" id="PS51257">
    <property type="entry name" value="PROKAR_LIPOPROTEIN"/>
    <property type="match status" value="1"/>
</dbReference>
<dbReference type="PANTHER" id="PTHR35509">
    <property type="entry name" value="DOMAIN PROTEIN, PUTATIVE (DUF1995)-RELATED"/>
    <property type="match status" value="1"/>
</dbReference>
<keyword evidence="1" id="KW-0732">Signal</keyword>
<dbReference type="PANTHER" id="PTHR35509:SF4">
    <property type="entry name" value="DUF1995 DOMAIN-CONTAINING PROTEIN"/>
    <property type="match status" value="1"/>
</dbReference>
<feature type="domain" description="DUF1995" evidence="2">
    <location>
        <begin position="56"/>
        <end position="301"/>
    </location>
</feature>
<dbReference type="Proteomes" id="UP000198406">
    <property type="component" value="Unassembled WGS sequence"/>
</dbReference>
<dbReference type="OrthoDB" id="8026949at2759"/>
<dbReference type="AlphaFoldDB" id="A0A1Z5JGM2"/>
<evidence type="ECO:0000256" key="1">
    <source>
        <dbReference type="SAM" id="SignalP"/>
    </source>
</evidence>
<keyword evidence="4" id="KW-1185">Reference proteome</keyword>
<evidence type="ECO:0000259" key="2">
    <source>
        <dbReference type="Pfam" id="PF09353"/>
    </source>
</evidence>
<organism evidence="3 4">
    <name type="scientific">Fistulifera solaris</name>
    <name type="common">Oleaginous diatom</name>
    <dbReference type="NCBI Taxonomy" id="1519565"/>
    <lineage>
        <taxon>Eukaryota</taxon>
        <taxon>Sar</taxon>
        <taxon>Stramenopiles</taxon>
        <taxon>Ochrophyta</taxon>
        <taxon>Bacillariophyta</taxon>
        <taxon>Bacillariophyceae</taxon>
        <taxon>Bacillariophycidae</taxon>
        <taxon>Naviculales</taxon>
        <taxon>Naviculaceae</taxon>
        <taxon>Fistulifera</taxon>
    </lineage>
</organism>
<sequence length="322" mass="35731">MKSFERTILHCILFQFLVISACAFVPSPTKSTFPLRATEDSSSTVDNRKKTDFTVPLSVEEMVRQVAACMKQASSDGLDKQIIRVLLPRDASNADFGKYWEQESRGNSVLVPNDESWQGGIMQLYRSAAPTGAEIVRQYTNKDVGLPPRITEDRSVDESGVDGVGLLKTEDPSIACWVQPTQETVQDYIMDTLNDDGTTIILMNPQWRLVDDVLDSASQGEGFLSGLASFLGGKGSVLKRLNAAGFQPVYTLEGYVCRGANVRLLQTYQADWQVFCERDDGETYIPVGSLPSRPTYQDVEQMLKDANIGYKYARDIGLQPKL</sequence>